<comment type="caution">
    <text evidence="2">The sequence shown here is derived from an EMBL/GenBank/DDBJ whole genome shotgun (WGS) entry which is preliminary data.</text>
</comment>
<evidence type="ECO:0000313" key="2">
    <source>
        <dbReference type="EMBL" id="EYF07191.1"/>
    </source>
</evidence>
<name>A0A017TF21_9BACT</name>
<evidence type="ECO:0000313" key="3">
    <source>
        <dbReference type="Proteomes" id="UP000019678"/>
    </source>
</evidence>
<organism evidence="2 3">
    <name type="scientific">Chondromyces apiculatus DSM 436</name>
    <dbReference type="NCBI Taxonomy" id="1192034"/>
    <lineage>
        <taxon>Bacteria</taxon>
        <taxon>Pseudomonadati</taxon>
        <taxon>Myxococcota</taxon>
        <taxon>Polyangia</taxon>
        <taxon>Polyangiales</taxon>
        <taxon>Polyangiaceae</taxon>
        <taxon>Chondromyces</taxon>
    </lineage>
</organism>
<feature type="region of interest" description="Disordered" evidence="1">
    <location>
        <begin position="1"/>
        <end position="31"/>
    </location>
</feature>
<reference evidence="2 3" key="1">
    <citation type="submission" date="2013-05" db="EMBL/GenBank/DDBJ databases">
        <title>Genome assembly of Chondromyces apiculatus DSM 436.</title>
        <authorList>
            <person name="Sharma G."/>
            <person name="Khatri I."/>
            <person name="Kaur C."/>
            <person name="Mayilraj S."/>
            <person name="Subramanian S."/>
        </authorList>
    </citation>
    <scope>NUCLEOTIDE SEQUENCE [LARGE SCALE GENOMIC DNA]</scope>
    <source>
        <strain evidence="2 3">DSM 436</strain>
    </source>
</reference>
<dbReference type="EMBL" id="ASRX01000011">
    <property type="protein sequence ID" value="EYF07191.1"/>
    <property type="molecule type" value="Genomic_DNA"/>
</dbReference>
<dbReference type="AlphaFoldDB" id="A0A017TF21"/>
<feature type="compositionally biased region" description="Low complexity" evidence="1">
    <location>
        <begin position="12"/>
        <end position="27"/>
    </location>
</feature>
<evidence type="ECO:0000256" key="1">
    <source>
        <dbReference type="SAM" id="MobiDB-lite"/>
    </source>
</evidence>
<proteinExistence type="predicted"/>
<accession>A0A017TF21</accession>
<protein>
    <submittedName>
        <fullName evidence="2">Uncharacterized protein</fullName>
    </submittedName>
</protein>
<dbReference type="Proteomes" id="UP000019678">
    <property type="component" value="Unassembled WGS sequence"/>
</dbReference>
<sequence>MTVALPGLPVDAQASAEEAQPSPSAEPTGGRQKRIIQALGEIHVGQSVNEVRSLLGREARLVPEREERDLWQHSGYDPDRELVFVLGFDEVLVYESVPPGWPPFWKIYVQEGRVVLFKVTAYQEGAEGLASVGFPPSCFLTRSPAGVKQTFGQPDVWVRERHGSQQVFHYLGQGISVVVVEDAIQVFDIFGELPLARRERVHHALSPDPQRSGD</sequence>
<gene>
    <name evidence="2" type="ORF">CAP_0670</name>
</gene>
<keyword evidence="3" id="KW-1185">Reference proteome</keyword>